<feature type="domain" description="PH" evidence="1">
    <location>
        <begin position="68"/>
        <end position="192"/>
    </location>
</feature>
<dbReference type="Pfam" id="PF00169">
    <property type="entry name" value="PH"/>
    <property type="match status" value="1"/>
</dbReference>
<dbReference type="Pfam" id="PF01369">
    <property type="entry name" value="Sec7"/>
    <property type="match status" value="1"/>
</dbReference>
<dbReference type="EMBL" id="JABEBT010000082">
    <property type="protein sequence ID" value="KAF7633207.1"/>
    <property type="molecule type" value="Genomic_DNA"/>
</dbReference>
<dbReference type="InterPro" id="IPR001849">
    <property type="entry name" value="PH_domain"/>
</dbReference>
<dbReference type="Gene3D" id="1.10.1000.11">
    <property type="entry name" value="Arf Nucleotide-binding Site Opener,domain 2"/>
    <property type="match status" value="1"/>
</dbReference>
<dbReference type="InterPro" id="IPR000904">
    <property type="entry name" value="Sec7_dom"/>
</dbReference>
<proteinExistence type="predicted"/>
<evidence type="ECO:0000313" key="2">
    <source>
        <dbReference type="EMBL" id="KAF7633207.1"/>
    </source>
</evidence>
<dbReference type="InterPro" id="IPR035999">
    <property type="entry name" value="Sec7_dom_sf"/>
</dbReference>
<dbReference type="GO" id="GO:0032012">
    <property type="term" value="P:regulation of ARF protein signal transduction"/>
    <property type="evidence" value="ECO:0007669"/>
    <property type="project" value="InterPro"/>
</dbReference>
<dbReference type="AlphaFoldDB" id="A0A8S9ZIV7"/>
<dbReference type="PANTHER" id="PTHR14336">
    <property type="entry name" value="TANDEM PH DOMAIN CONTAINING PROTEIN"/>
    <property type="match status" value="1"/>
</dbReference>
<dbReference type="PROSITE" id="PS50003">
    <property type="entry name" value="PH_DOMAIN"/>
    <property type="match status" value="1"/>
</dbReference>
<evidence type="ECO:0000259" key="1">
    <source>
        <dbReference type="PROSITE" id="PS50003"/>
    </source>
</evidence>
<dbReference type="InterPro" id="IPR023394">
    <property type="entry name" value="Sec7_C_sf"/>
</dbReference>
<dbReference type="InterPro" id="IPR011993">
    <property type="entry name" value="PH-like_dom_sf"/>
</dbReference>
<dbReference type="Proteomes" id="UP000605970">
    <property type="component" value="Unassembled WGS sequence"/>
</dbReference>
<sequence length="206" mass="24499">MLNTSLYNPNVKERMSLEDFLHITETLNVSRDLIIQIYNSIRDEPFKFPKDNQNENHLNYNSSQIFRMSEKQGWLYKQGNRHWTWNQRWFVLSNKCLYYFEFPNSQEPKGIISLQGLCVRMIGYRDFDSFSSSKKQYTFELYSQNSDIIKAYKANSEGRLIEGGGQHSSYRMAAHGNEEMHSWISALQRSINKDNELEEILERRKV</sequence>
<dbReference type="SMART" id="SM00233">
    <property type="entry name" value="PH"/>
    <property type="match status" value="1"/>
</dbReference>
<dbReference type="OrthoDB" id="430364at2759"/>
<comment type="caution">
    <text evidence="2">The sequence shown here is derived from an EMBL/GenBank/DDBJ whole genome shotgun (WGS) entry which is preliminary data.</text>
</comment>
<reference evidence="2" key="1">
    <citation type="journal article" date="2020" name="Ecol. Evol.">
        <title>Genome structure and content of the rice root-knot nematode (Meloidogyne graminicola).</title>
        <authorList>
            <person name="Phan N.T."/>
            <person name="Danchin E.G.J."/>
            <person name="Klopp C."/>
            <person name="Perfus-Barbeoch L."/>
            <person name="Kozlowski D.K."/>
            <person name="Koutsovoulos G.D."/>
            <person name="Lopez-Roques C."/>
            <person name="Bouchez O."/>
            <person name="Zahm M."/>
            <person name="Besnard G."/>
            <person name="Bellafiore S."/>
        </authorList>
    </citation>
    <scope>NUCLEOTIDE SEQUENCE</scope>
    <source>
        <strain evidence="2">VN-18</strain>
    </source>
</reference>
<dbReference type="InterPro" id="IPR051707">
    <property type="entry name" value="PI-Interact_SigTrans_Reg"/>
</dbReference>
<dbReference type="SUPFAM" id="SSF50729">
    <property type="entry name" value="PH domain-like"/>
    <property type="match status" value="1"/>
</dbReference>
<keyword evidence="3" id="KW-1185">Reference proteome</keyword>
<evidence type="ECO:0000313" key="3">
    <source>
        <dbReference type="Proteomes" id="UP000605970"/>
    </source>
</evidence>
<accession>A0A8S9ZIV7</accession>
<protein>
    <recommendedName>
        <fullName evidence="1">PH domain-containing protein</fullName>
    </recommendedName>
</protein>
<organism evidence="2 3">
    <name type="scientific">Meloidogyne graminicola</name>
    <dbReference type="NCBI Taxonomy" id="189291"/>
    <lineage>
        <taxon>Eukaryota</taxon>
        <taxon>Metazoa</taxon>
        <taxon>Ecdysozoa</taxon>
        <taxon>Nematoda</taxon>
        <taxon>Chromadorea</taxon>
        <taxon>Rhabditida</taxon>
        <taxon>Tylenchina</taxon>
        <taxon>Tylenchomorpha</taxon>
        <taxon>Tylenchoidea</taxon>
        <taxon>Meloidogynidae</taxon>
        <taxon>Meloidogyninae</taxon>
        <taxon>Meloidogyne</taxon>
    </lineage>
</organism>
<gene>
    <name evidence="2" type="ORF">Mgra_00007398</name>
</gene>
<dbReference type="Gene3D" id="2.30.29.30">
    <property type="entry name" value="Pleckstrin-homology domain (PH domain)/Phosphotyrosine-binding domain (PTB)"/>
    <property type="match status" value="1"/>
</dbReference>
<dbReference type="GO" id="GO:0005085">
    <property type="term" value="F:guanyl-nucleotide exchange factor activity"/>
    <property type="evidence" value="ECO:0007669"/>
    <property type="project" value="InterPro"/>
</dbReference>
<dbReference type="SUPFAM" id="SSF48425">
    <property type="entry name" value="Sec7 domain"/>
    <property type="match status" value="1"/>
</dbReference>
<name>A0A8S9ZIV7_9BILA</name>